<name>A0A2P1CCW0_9CAUD</name>
<proteinExistence type="predicted"/>
<gene>
    <name evidence="1" type="primary">47</name>
    <name evidence="1" type="ORF">PBI_BALOO_47</name>
</gene>
<protein>
    <submittedName>
        <fullName evidence="1">Lysin B</fullName>
    </submittedName>
</protein>
<evidence type="ECO:0000313" key="2">
    <source>
        <dbReference type="Proteomes" id="UP000241655"/>
    </source>
</evidence>
<reference evidence="1 2" key="1">
    <citation type="submission" date="2018-02" db="EMBL/GenBank/DDBJ databases">
        <authorList>
            <person name="Ng W.L."/>
            <person name="Stoner T.H."/>
            <person name="Russell D.A."/>
            <person name="Garlena R.A."/>
            <person name="Stoner T.H."/>
            <person name="Pope W.H."/>
            <person name="Jacobs-Sera D."/>
            <person name="Hatfull G.F."/>
        </authorList>
    </citation>
    <scope>NUCLEOTIDE SEQUENCE [LARGE SCALE GENOMIC DNA]</scope>
</reference>
<dbReference type="Proteomes" id="UP000241655">
    <property type="component" value="Segment"/>
</dbReference>
<accession>A0A2P1CCW0</accession>
<sequence length="354" mass="38783">MHLAGQYVGLGIGGPDDLGPDVSDEIANIKRFLRTKFTPARNTLDEGPVFTPALVAEVIRIQGVYIDQGRLTPEQVIPGVVNLAFKYAVGYLSREIILPLTFSVEGHMSDMWIGPAAWVGEVLRAEGRALHFPTAYDRFALPFKNETGVRELARRVGQTVQDNGVKFPAGTPWVGTAFSQGAMIWCDFYRQYLMPGKPLHWRLKDLVAAVVCGNPDREKGVVAPWIPDPPAPDRQGIMDDADRMVNTPPGWVEIARRGDLYTDNESTGERGLNKTAIAKIITQNKWWGGPAGLVARVTDLVSGPADDLVPIALALYDAIRFVGTGLQAHGGYDMEPAAQFVRERLATRKNILVA</sequence>
<dbReference type="EMBL" id="MG920059">
    <property type="protein sequence ID" value="AVJ49053.1"/>
    <property type="molecule type" value="Genomic_DNA"/>
</dbReference>
<dbReference type="SUPFAM" id="SSF53474">
    <property type="entry name" value="alpha/beta-Hydrolases"/>
    <property type="match status" value="1"/>
</dbReference>
<dbReference type="Gene3D" id="3.40.50.1820">
    <property type="entry name" value="alpha/beta hydrolase"/>
    <property type="match status" value="1"/>
</dbReference>
<organism evidence="1 2">
    <name type="scientific">Mycobacterium phage Baloo</name>
    <dbReference type="NCBI Taxonomy" id="2099645"/>
    <lineage>
        <taxon>Viruses</taxon>
        <taxon>Duplodnaviria</taxon>
        <taxon>Heunggongvirae</taxon>
        <taxon>Uroviricota</taxon>
        <taxon>Caudoviricetes</taxon>
        <taxon>Bclasvirinae</taxon>
        <taxon>Pipefishvirus</taxon>
        <taxon>Pipefishvirus athena</taxon>
    </lineage>
</organism>
<dbReference type="InterPro" id="IPR041855">
    <property type="entry name" value="Lysin_B_C_ter"/>
</dbReference>
<dbReference type="InterPro" id="IPR029058">
    <property type="entry name" value="AB_hydrolase_fold"/>
</dbReference>
<dbReference type="Gene3D" id="1.10.10.1120">
    <property type="entry name" value="Lysin B, C-terminal linker domain"/>
    <property type="match status" value="1"/>
</dbReference>
<evidence type="ECO:0000313" key="1">
    <source>
        <dbReference type="EMBL" id="AVJ49053.1"/>
    </source>
</evidence>